<keyword evidence="3" id="KW-1185">Reference proteome</keyword>
<gene>
    <name evidence="2" type="ORF">B0T16DRAFT_60783</name>
</gene>
<name>A0AA40D1T8_9PEZI</name>
<proteinExistence type="predicted"/>
<accession>A0AA40D1T8</accession>
<sequence length="209" mass="22229">MASGMGLRDARGGQHQQQEAAWANISFGAVGLSSTVNREAHRAGVRCGWRQALSGGSSKIDGGRSRGEQHQGTRKARRLSSCGVASCILSSPVLSCSPQKGPESRGFPRRVDTDATVRFAATDAAAYNGRLADIGASQERWGAGVSICLHLRGRDVPTASLLDGAGDRNDLLKRHLNFAIIALAQISGPSLCLLRAWPVWRSMEVNPQV</sequence>
<evidence type="ECO:0000313" key="3">
    <source>
        <dbReference type="Proteomes" id="UP001174936"/>
    </source>
</evidence>
<protein>
    <submittedName>
        <fullName evidence="2">Uncharacterized protein</fullName>
    </submittedName>
</protein>
<evidence type="ECO:0000256" key="1">
    <source>
        <dbReference type="SAM" id="MobiDB-lite"/>
    </source>
</evidence>
<organism evidence="2 3">
    <name type="scientific">Cercophora newfieldiana</name>
    <dbReference type="NCBI Taxonomy" id="92897"/>
    <lineage>
        <taxon>Eukaryota</taxon>
        <taxon>Fungi</taxon>
        <taxon>Dikarya</taxon>
        <taxon>Ascomycota</taxon>
        <taxon>Pezizomycotina</taxon>
        <taxon>Sordariomycetes</taxon>
        <taxon>Sordariomycetidae</taxon>
        <taxon>Sordariales</taxon>
        <taxon>Lasiosphaeriaceae</taxon>
        <taxon>Cercophora</taxon>
    </lineage>
</organism>
<feature type="compositionally biased region" description="Basic and acidic residues" evidence="1">
    <location>
        <begin position="61"/>
        <end position="71"/>
    </location>
</feature>
<dbReference type="AlphaFoldDB" id="A0AA40D1T8"/>
<dbReference type="EMBL" id="JAULSV010000001">
    <property type="protein sequence ID" value="KAK0657458.1"/>
    <property type="molecule type" value="Genomic_DNA"/>
</dbReference>
<feature type="region of interest" description="Disordered" evidence="1">
    <location>
        <begin position="56"/>
        <end position="75"/>
    </location>
</feature>
<comment type="caution">
    <text evidence="2">The sequence shown here is derived from an EMBL/GenBank/DDBJ whole genome shotgun (WGS) entry which is preliminary data.</text>
</comment>
<reference evidence="2" key="1">
    <citation type="submission" date="2023-06" db="EMBL/GenBank/DDBJ databases">
        <title>Genome-scale phylogeny and comparative genomics of the fungal order Sordariales.</title>
        <authorList>
            <consortium name="Lawrence Berkeley National Laboratory"/>
            <person name="Hensen N."/>
            <person name="Bonometti L."/>
            <person name="Westerberg I."/>
            <person name="Brannstrom I.O."/>
            <person name="Guillou S."/>
            <person name="Cros-Aarteil S."/>
            <person name="Calhoun S."/>
            <person name="Haridas S."/>
            <person name="Kuo A."/>
            <person name="Mondo S."/>
            <person name="Pangilinan J."/>
            <person name="Riley R."/>
            <person name="Labutti K."/>
            <person name="Andreopoulos B."/>
            <person name="Lipzen A."/>
            <person name="Chen C."/>
            <person name="Yanf M."/>
            <person name="Daum C."/>
            <person name="Ng V."/>
            <person name="Clum A."/>
            <person name="Steindorff A."/>
            <person name="Ohm R."/>
            <person name="Martin F."/>
            <person name="Silar P."/>
            <person name="Natvig D."/>
            <person name="Lalanne C."/>
            <person name="Gautier V."/>
            <person name="Ament-Velasquez S.L."/>
            <person name="Kruys A."/>
            <person name="Hutchinson M.I."/>
            <person name="Powell A.J."/>
            <person name="Barry K."/>
            <person name="Miller A.N."/>
            <person name="Grigoriev I.V."/>
            <person name="Debuchy R."/>
            <person name="Gladieux P."/>
            <person name="Thoren M.H."/>
            <person name="Johannesson H."/>
        </authorList>
    </citation>
    <scope>NUCLEOTIDE SEQUENCE</scope>
    <source>
        <strain evidence="2">SMH2532-1</strain>
    </source>
</reference>
<dbReference type="Proteomes" id="UP001174936">
    <property type="component" value="Unassembled WGS sequence"/>
</dbReference>
<evidence type="ECO:0000313" key="2">
    <source>
        <dbReference type="EMBL" id="KAK0657458.1"/>
    </source>
</evidence>